<dbReference type="SUPFAM" id="SSF50447">
    <property type="entry name" value="Translation proteins"/>
    <property type="match status" value="1"/>
</dbReference>
<comment type="pathway">
    <text evidence="7">Protein biosynthesis; polypeptide chain elongation.</text>
</comment>
<dbReference type="InterPro" id="IPR004540">
    <property type="entry name" value="Transl_elong_EFG/EF2"/>
</dbReference>
<dbReference type="AlphaFoldDB" id="A0A7S3MFH5"/>
<dbReference type="InterPro" id="IPR009000">
    <property type="entry name" value="Transl_B-barrel_sf"/>
</dbReference>
<comment type="function">
    <text evidence="7">Mitochondrial GTPase that catalyzes the GTP-dependent ribosomal translocation step during translation elongation. During this step, the ribosome changes from the pre-translocational (PRE) to the post-translocational (POST) state as the newly formed A-site-bound peptidyl-tRNA and P-site-bound deacylated tRNA move to the P and E sites, respectively. Catalyzes the coordinated movement of the two tRNA molecules, the mRNA and conformational changes in the ribosome.</text>
</comment>
<dbReference type="InterPro" id="IPR005517">
    <property type="entry name" value="Transl_elong_EFG/EF2_IV"/>
</dbReference>
<keyword evidence="5 7" id="KW-0648">Protein biosynthesis</keyword>
<dbReference type="InterPro" id="IPR004161">
    <property type="entry name" value="EFTu-like_2"/>
</dbReference>
<keyword evidence="7" id="KW-0496">Mitochondrion</keyword>
<dbReference type="InterPro" id="IPR047872">
    <property type="entry name" value="EFG_IV"/>
</dbReference>
<feature type="binding site" evidence="7">
    <location>
        <begin position="165"/>
        <end position="168"/>
    </location>
    <ligand>
        <name>GTP</name>
        <dbReference type="ChEBI" id="CHEBI:37565"/>
    </ligand>
</feature>
<comment type="similarity">
    <text evidence="7">Belongs to the GTP-binding elongation factor family. EF-G/EF-2 subfamily.</text>
</comment>
<dbReference type="SUPFAM" id="SSF54980">
    <property type="entry name" value="EF-G C-terminal domain-like"/>
    <property type="match status" value="2"/>
</dbReference>
<dbReference type="InterPro" id="IPR000640">
    <property type="entry name" value="EFG_V-like"/>
</dbReference>
<evidence type="ECO:0000256" key="2">
    <source>
        <dbReference type="ARBA" id="ARBA00005870"/>
    </source>
</evidence>
<proteinExistence type="inferred from homology"/>
<dbReference type="FunFam" id="3.30.230.10:FF:000003">
    <property type="entry name" value="Elongation factor G"/>
    <property type="match status" value="1"/>
</dbReference>
<dbReference type="CDD" id="cd01886">
    <property type="entry name" value="EF-G"/>
    <property type="match status" value="1"/>
</dbReference>
<dbReference type="CDD" id="cd16262">
    <property type="entry name" value="EFG_III"/>
    <property type="match status" value="1"/>
</dbReference>
<dbReference type="InterPro" id="IPR009022">
    <property type="entry name" value="EFG_III"/>
</dbReference>
<dbReference type="Pfam" id="PF14492">
    <property type="entry name" value="EFG_III"/>
    <property type="match status" value="1"/>
</dbReference>
<dbReference type="NCBIfam" id="NF009381">
    <property type="entry name" value="PRK12740.1-5"/>
    <property type="match status" value="1"/>
</dbReference>
<comment type="subcellular location">
    <subcellularLocation>
        <location evidence="7">Mitochondrion</location>
    </subcellularLocation>
    <subcellularLocation>
        <location evidence="1">Plastid</location>
        <location evidence="1">Chloroplast</location>
    </subcellularLocation>
</comment>
<dbReference type="SUPFAM" id="SSF54211">
    <property type="entry name" value="Ribosomal protein S5 domain 2-like"/>
    <property type="match status" value="1"/>
</dbReference>
<dbReference type="InterPro" id="IPR014721">
    <property type="entry name" value="Ribsml_uS5_D2-typ_fold_subgr"/>
</dbReference>
<dbReference type="PRINTS" id="PR00315">
    <property type="entry name" value="ELONGATNFCT"/>
</dbReference>
<dbReference type="Pfam" id="PF03764">
    <property type="entry name" value="EFG_IV"/>
    <property type="match status" value="1"/>
</dbReference>
<evidence type="ECO:0000256" key="1">
    <source>
        <dbReference type="ARBA" id="ARBA00004229"/>
    </source>
</evidence>
<evidence type="ECO:0000256" key="4">
    <source>
        <dbReference type="ARBA" id="ARBA00022768"/>
    </source>
</evidence>
<feature type="domain" description="Tr-type G" evidence="8">
    <location>
        <begin position="35"/>
        <end position="313"/>
    </location>
</feature>
<dbReference type="InterPro" id="IPR031157">
    <property type="entry name" value="G_TR_CS"/>
</dbReference>
<name>A0A7S3MFH5_9STRA</name>
<dbReference type="PROSITE" id="PS51722">
    <property type="entry name" value="G_TR_2"/>
    <property type="match status" value="1"/>
</dbReference>
<dbReference type="NCBIfam" id="TIGR00484">
    <property type="entry name" value="EF-G"/>
    <property type="match status" value="1"/>
</dbReference>
<dbReference type="Pfam" id="PF03144">
    <property type="entry name" value="GTP_EFTU_D2"/>
    <property type="match status" value="1"/>
</dbReference>
<dbReference type="GO" id="GO:0003746">
    <property type="term" value="F:translation elongation factor activity"/>
    <property type="evidence" value="ECO:0007669"/>
    <property type="project" value="UniProtKB-UniRule"/>
</dbReference>
<dbReference type="Gene3D" id="3.30.70.870">
    <property type="entry name" value="Elongation Factor G (Translational Gtpase), domain 3"/>
    <property type="match status" value="1"/>
</dbReference>
<organism evidence="9">
    <name type="scientific">Spumella elongata</name>
    <dbReference type="NCBI Taxonomy" id="89044"/>
    <lineage>
        <taxon>Eukaryota</taxon>
        <taxon>Sar</taxon>
        <taxon>Stramenopiles</taxon>
        <taxon>Ochrophyta</taxon>
        <taxon>Chrysophyceae</taxon>
        <taxon>Chromulinales</taxon>
        <taxon>Chromulinaceae</taxon>
        <taxon>Spumella</taxon>
    </lineage>
</organism>
<dbReference type="CDD" id="cd04091">
    <property type="entry name" value="mtEFG1_II_like"/>
    <property type="match status" value="1"/>
</dbReference>
<evidence type="ECO:0000256" key="7">
    <source>
        <dbReference type="HAMAP-Rule" id="MF_03061"/>
    </source>
</evidence>
<dbReference type="SUPFAM" id="SSF52540">
    <property type="entry name" value="P-loop containing nucleoside triphosphate hydrolases"/>
    <property type="match status" value="1"/>
</dbReference>
<dbReference type="FunFam" id="2.40.30.10:FF:000022">
    <property type="entry name" value="Elongation factor G, mitochondrial"/>
    <property type="match status" value="1"/>
</dbReference>
<accession>A0A7S3MFH5</accession>
<dbReference type="EMBL" id="HBIC01053309">
    <property type="protein sequence ID" value="CAE0298487.1"/>
    <property type="molecule type" value="Transcribed_RNA"/>
</dbReference>
<dbReference type="UniPathway" id="UPA00345"/>
<dbReference type="FunFam" id="3.30.70.240:FF:000001">
    <property type="entry name" value="Elongation factor G"/>
    <property type="match status" value="1"/>
</dbReference>
<dbReference type="PANTHER" id="PTHR43636">
    <property type="entry name" value="ELONGATION FACTOR G, MITOCHONDRIAL"/>
    <property type="match status" value="1"/>
</dbReference>
<dbReference type="GO" id="GO:0005525">
    <property type="term" value="F:GTP binding"/>
    <property type="evidence" value="ECO:0007669"/>
    <property type="project" value="UniProtKB-UniRule"/>
</dbReference>
<reference evidence="9" key="1">
    <citation type="submission" date="2021-01" db="EMBL/GenBank/DDBJ databases">
        <authorList>
            <person name="Corre E."/>
            <person name="Pelletier E."/>
            <person name="Niang G."/>
            <person name="Scheremetjew M."/>
            <person name="Finn R."/>
            <person name="Kale V."/>
            <person name="Holt S."/>
            <person name="Cochrane G."/>
            <person name="Meng A."/>
            <person name="Brown T."/>
            <person name="Cohen L."/>
        </authorList>
    </citation>
    <scope>NUCLEOTIDE SEQUENCE</scope>
    <source>
        <strain evidence="9">CCAP 955/1</strain>
    </source>
</reference>
<sequence length="737" mass="81374">MLNSARRAFVPLQIRKTLLMHPSVRALSTVTDQMRNSRNIGISAHIDSGKTTLTERILFYTGRINEIHDVRGKDGVGAKMDSMDLEREKGITIQSAATYCRWGQNHINIIDTPGHVDFTVEVERALRVLDGAILVVCGVSGIQSQTLTVDRQMKRYNVPRVAFVNKLDRMGANPLKALNGMRQQLKLGAALVQVPMGLEGEHEGVVDIINREAVYFLGEKGLNIQRKPVPEQYVEQCEKYRAELIERVADIDDEIAELFMAEEEPTPKQLKDAIRRQTIARKFVPVFMGSAFKNKGVQLLLDGVNDYLPAPPEVRNVALDVSNGEAEVELKCDGGAPLVALAFKLEESKFGQLTYVRIYQGTLKKGSMVLNTKTGKKVKVPRLVRMHSNEMLDVDSAGAGDVVALFGMDCSSMDTFTDGTINYSMVSMFVPNPVMSLSVKPKESSGIANFGKAMGKFTREDPTLRVDINEKTGETVMSGMGELHLEIYVERMKREYNVECVTGNPAVAYKETITNKATFDYLHKKQSGGSGQYAKVQGYIEPLEDELIAKGVEFEFDNQVVGMNIPTEYITSCEKGARAACLKGVLSGNPLVRVRVVLIDGAAHAVDSNDLSFQLAMQYAIRQAVKNGAKPQVLQPVMSMEVEAPGEFQGSIVGALNKRGGLILASDVNEDGTQVLIKADVPLVEMFGYSTVLRSSTQGKGEFSMEYKDHQPVSREQQDQLVKAFLAKRQGKEEEED</sequence>
<dbReference type="Gene3D" id="3.30.70.240">
    <property type="match status" value="1"/>
</dbReference>
<keyword evidence="4 7" id="KW-0251">Elongation factor</keyword>
<dbReference type="HAMAP" id="MF_00054_B">
    <property type="entry name" value="EF_G_EF_2_B"/>
    <property type="match status" value="1"/>
</dbReference>
<dbReference type="PROSITE" id="PS00301">
    <property type="entry name" value="G_TR_1"/>
    <property type="match status" value="1"/>
</dbReference>
<dbReference type="InterPro" id="IPR035647">
    <property type="entry name" value="EFG_III/V"/>
</dbReference>
<feature type="binding site" evidence="7">
    <location>
        <begin position="44"/>
        <end position="51"/>
    </location>
    <ligand>
        <name>GTP</name>
        <dbReference type="ChEBI" id="CHEBI:37565"/>
    </ligand>
</feature>
<evidence type="ECO:0000256" key="5">
    <source>
        <dbReference type="ARBA" id="ARBA00022917"/>
    </source>
</evidence>
<dbReference type="GO" id="GO:0070125">
    <property type="term" value="P:mitochondrial translational elongation"/>
    <property type="evidence" value="ECO:0007669"/>
    <property type="project" value="UniProtKB-UniRule"/>
</dbReference>
<dbReference type="CDD" id="cd01434">
    <property type="entry name" value="EFG_mtEFG1_IV"/>
    <property type="match status" value="1"/>
</dbReference>
<dbReference type="FunFam" id="3.40.50.300:FF:000029">
    <property type="entry name" value="Elongation factor G"/>
    <property type="match status" value="1"/>
</dbReference>
<dbReference type="InterPro" id="IPR005225">
    <property type="entry name" value="Small_GTP-bd"/>
</dbReference>
<keyword evidence="6 7" id="KW-0342">GTP-binding</keyword>
<evidence type="ECO:0000313" key="9">
    <source>
        <dbReference type="EMBL" id="CAE0298487.1"/>
    </source>
</evidence>
<dbReference type="Pfam" id="PF00009">
    <property type="entry name" value="GTP_EFTU"/>
    <property type="match status" value="1"/>
</dbReference>
<dbReference type="InterPro" id="IPR027417">
    <property type="entry name" value="P-loop_NTPase"/>
</dbReference>
<dbReference type="InterPro" id="IPR020568">
    <property type="entry name" value="Ribosomal_Su5_D2-typ_SF"/>
</dbReference>
<dbReference type="FunFam" id="3.30.70.870:FF:000001">
    <property type="entry name" value="Elongation factor G"/>
    <property type="match status" value="1"/>
</dbReference>
<dbReference type="SMART" id="SM00889">
    <property type="entry name" value="EFG_IV"/>
    <property type="match status" value="1"/>
</dbReference>
<dbReference type="Gene3D" id="3.30.230.10">
    <property type="match status" value="1"/>
</dbReference>
<evidence type="ECO:0000256" key="6">
    <source>
        <dbReference type="ARBA" id="ARBA00023134"/>
    </source>
</evidence>
<evidence type="ECO:0000259" key="8">
    <source>
        <dbReference type="PROSITE" id="PS51722"/>
    </source>
</evidence>
<protein>
    <recommendedName>
        <fullName evidence="7">Elongation factor G, mitochondrial</fullName>
        <shortName evidence="7">EF-Gmt</shortName>
    </recommendedName>
    <alternativeName>
        <fullName evidence="7">Elongation factor G 1, mitochondrial</fullName>
        <shortName evidence="7">mEF-G 1</shortName>
    </alternativeName>
    <alternativeName>
        <fullName evidence="7">Elongation factor G1</fullName>
    </alternativeName>
</protein>
<dbReference type="GO" id="GO:0005739">
    <property type="term" value="C:mitochondrion"/>
    <property type="evidence" value="ECO:0007669"/>
    <property type="project" value="UniProtKB-SubCell"/>
</dbReference>
<gene>
    <name evidence="9" type="ORF">SELO1098_LOCUS27341</name>
</gene>
<dbReference type="InterPro" id="IPR000795">
    <property type="entry name" value="T_Tr_GTP-bd_dom"/>
</dbReference>
<dbReference type="GO" id="GO:0009507">
    <property type="term" value="C:chloroplast"/>
    <property type="evidence" value="ECO:0007669"/>
    <property type="project" value="UniProtKB-SubCell"/>
</dbReference>
<dbReference type="InterPro" id="IPR041095">
    <property type="entry name" value="EFG_II"/>
</dbReference>
<keyword evidence="3 7" id="KW-0547">Nucleotide-binding</keyword>
<comment type="similarity">
    <text evidence="2">Belongs to the TRAFAC class translation factor GTPase superfamily. Classic translation factor GTPase family. EF-G/EF-2 subfamily.</text>
</comment>
<dbReference type="Gene3D" id="2.40.30.10">
    <property type="entry name" value="Translation factors"/>
    <property type="match status" value="1"/>
</dbReference>
<feature type="binding site" evidence="7">
    <location>
        <begin position="111"/>
        <end position="115"/>
    </location>
    <ligand>
        <name>GTP</name>
        <dbReference type="ChEBI" id="CHEBI:37565"/>
    </ligand>
</feature>
<dbReference type="GO" id="GO:0003924">
    <property type="term" value="F:GTPase activity"/>
    <property type="evidence" value="ECO:0007669"/>
    <property type="project" value="UniProtKB-UniRule"/>
</dbReference>
<evidence type="ECO:0000256" key="3">
    <source>
        <dbReference type="ARBA" id="ARBA00022741"/>
    </source>
</evidence>
<dbReference type="NCBIfam" id="TIGR00231">
    <property type="entry name" value="small_GTP"/>
    <property type="match status" value="1"/>
</dbReference>
<dbReference type="Gene3D" id="3.40.50.300">
    <property type="entry name" value="P-loop containing nucleotide triphosphate hydrolases"/>
    <property type="match status" value="1"/>
</dbReference>
<dbReference type="PANTHER" id="PTHR43636:SF2">
    <property type="entry name" value="ELONGATION FACTOR G, MITOCHONDRIAL"/>
    <property type="match status" value="1"/>
</dbReference>
<dbReference type="SMART" id="SM00838">
    <property type="entry name" value="EFG_C"/>
    <property type="match status" value="1"/>
</dbReference>
<dbReference type="Pfam" id="PF00679">
    <property type="entry name" value="EFG_C"/>
    <property type="match status" value="1"/>
</dbReference>